<dbReference type="EMBL" id="JADIMZ010000089">
    <property type="protein sequence ID" value="MBO8432815.1"/>
    <property type="molecule type" value="Genomic_DNA"/>
</dbReference>
<dbReference type="InterPro" id="IPR015590">
    <property type="entry name" value="Aldehyde_DH_dom"/>
</dbReference>
<dbReference type="PANTHER" id="PTHR11699">
    <property type="entry name" value="ALDEHYDE DEHYDROGENASE-RELATED"/>
    <property type="match status" value="1"/>
</dbReference>
<sequence length="454" mass="49170">MNTMEIQEMVAKAREAQAIFERTFNQNTVDAVVKATARVVFDNAEKLAKMAVEETKMGVYEDKVAKCRNKSKGVWYNLRGKKSMGILEIDERTDMITIAKPVGVVCGITPMTNPVVTPMSKIMFALKTKNAIIIAPHPKSKVCSSTTVHLIQEKLKTMGVPDYLVQVVEEPAIEKSQELMKTVDVVIATGGMGMVKAAYSSGKPSFGVGAGNVQVIIDTDVDFDKAANMIITGRAFDNGIICSGEQFFAYPKKDKEAVFAAFKKNGAYFVNEADKEKLLNFMFDEKGVINRNAVGQSPAVIAERAGISVPEGTRVIVAEAVGAGKADRICKEKMCPVMGCIGYDSFEEGIDMLETNLKMEGNGHTAAVHSNNQGHIIMAGETLTVSRVVVNAISSTTGGGAIQNGLAVTNTLGCGTWGNNSISENFTYKHLLNTTRIAPLCERIVIPSDEEMWR</sequence>
<name>A0A9D9GZH9_9BACT</name>
<feature type="domain" description="Aldehyde dehydrogenase" evidence="2">
    <location>
        <begin position="3"/>
        <end position="254"/>
    </location>
</feature>
<evidence type="ECO:0000313" key="4">
    <source>
        <dbReference type="Proteomes" id="UP000823612"/>
    </source>
</evidence>
<dbReference type="AlphaFoldDB" id="A0A9D9GZH9"/>
<reference evidence="3" key="2">
    <citation type="journal article" date="2021" name="PeerJ">
        <title>Extensive microbial diversity within the chicken gut microbiome revealed by metagenomics and culture.</title>
        <authorList>
            <person name="Gilroy R."/>
            <person name="Ravi A."/>
            <person name="Getino M."/>
            <person name="Pursley I."/>
            <person name="Horton D.L."/>
            <person name="Alikhan N.F."/>
            <person name="Baker D."/>
            <person name="Gharbi K."/>
            <person name="Hall N."/>
            <person name="Watson M."/>
            <person name="Adriaenssens E.M."/>
            <person name="Foster-Nyarko E."/>
            <person name="Jarju S."/>
            <person name="Secka A."/>
            <person name="Antonio M."/>
            <person name="Oren A."/>
            <person name="Chaudhuri R.R."/>
            <person name="La Ragione R."/>
            <person name="Hildebrand F."/>
            <person name="Pallen M.J."/>
        </authorList>
    </citation>
    <scope>NUCLEOTIDE SEQUENCE</scope>
    <source>
        <strain evidence="3">2889</strain>
    </source>
</reference>
<keyword evidence="1" id="KW-0560">Oxidoreductase</keyword>
<evidence type="ECO:0000256" key="1">
    <source>
        <dbReference type="ARBA" id="ARBA00023002"/>
    </source>
</evidence>
<dbReference type="InterPro" id="IPR016163">
    <property type="entry name" value="Ald_DH_C"/>
</dbReference>
<dbReference type="InterPro" id="IPR016162">
    <property type="entry name" value="Ald_DH_N"/>
</dbReference>
<dbReference type="Gene3D" id="3.40.605.10">
    <property type="entry name" value="Aldehyde Dehydrogenase, Chain A, domain 1"/>
    <property type="match status" value="1"/>
</dbReference>
<reference evidence="3" key="1">
    <citation type="submission" date="2020-10" db="EMBL/GenBank/DDBJ databases">
        <authorList>
            <person name="Gilroy R."/>
        </authorList>
    </citation>
    <scope>NUCLEOTIDE SEQUENCE</scope>
    <source>
        <strain evidence="3">2889</strain>
    </source>
</reference>
<proteinExistence type="predicted"/>
<organism evidence="3 4">
    <name type="scientific">Candidatus Pullibacteroides excrementavium</name>
    <dbReference type="NCBI Taxonomy" id="2840905"/>
    <lineage>
        <taxon>Bacteria</taxon>
        <taxon>Pseudomonadati</taxon>
        <taxon>Bacteroidota</taxon>
        <taxon>Bacteroidia</taxon>
        <taxon>Bacteroidales</taxon>
        <taxon>Candidatus Pullibacteroides</taxon>
    </lineage>
</organism>
<dbReference type="GO" id="GO:0016620">
    <property type="term" value="F:oxidoreductase activity, acting on the aldehyde or oxo group of donors, NAD or NADP as acceptor"/>
    <property type="evidence" value="ECO:0007669"/>
    <property type="project" value="InterPro"/>
</dbReference>
<dbReference type="Gene3D" id="3.40.309.10">
    <property type="entry name" value="Aldehyde Dehydrogenase, Chain A, domain 2"/>
    <property type="match status" value="1"/>
</dbReference>
<gene>
    <name evidence="3" type="ORF">IAB08_05930</name>
</gene>
<dbReference type="Pfam" id="PF00171">
    <property type="entry name" value="Aldedh"/>
    <property type="match status" value="1"/>
</dbReference>
<dbReference type="SUPFAM" id="SSF53720">
    <property type="entry name" value="ALDH-like"/>
    <property type="match status" value="1"/>
</dbReference>
<protein>
    <submittedName>
        <fullName evidence="3">Aldehyde dehydrogenase family protein</fullName>
    </submittedName>
</protein>
<accession>A0A9D9GZH9</accession>
<dbReference type="InterPro" id="IPR016161">
    <property type="entry name" value="Ald_DH/histidinol_DH"/>
</dbReference>
<evidence type="ECO:0000259" key="2">
    <source>
        <dbReference type="Pfam" id="PF00171"/>
    </source>
</evidence>
<dbReference type="CDD" id="cd07122">
    <property type="entry name" value="ALDH_F20_ACDH"/>
    <property type="match status" value="1"/>
</dbReference>
<evidence type="ECO:0000313" key="3">
    <source>
        <dbReference type="EMBL" id="MBO8432815.1"/>
    </source>
</evidence>
<dbReference type="Proteomes" id="UP000823612">
    <property type="component" value="Unassembled WGS sequence"/>
</dbReference>
<comment type="caution">
    <text evidence="3">The sequence shown here is derived from an EMBL/GenBank/DDBJ whole genome shotgun (WGS) entry which is preliminary data.</text>
</comment>